<evidence type="ECO:0000256" key="1">
    <source>
        <dbReference type="ARBA" id="ARBA00001962"/>
    </source>
</evidence>
<dbReference type="PRINTS" id="PR00468">
    <property type="entry name" value="PLTLPOXGNASE"/>
</dbReference>
<evidence type="ECO:0000256" key="12">
    <source>
        <dbReference type="PROSITE-ProRule" id="PRU00152"/>
    </source>
</evidence>
<dbReference type="SUPFAM" id="SSF48484">
    <property type="entry name" value="Lipoxigenase"/>
    <property type="match status" value="1"/>
</dbReference>
<dbReference type="GO" id="GO:0006633">
    <property type="term" value="P:fatty acid biosynthetic process"/>
    <property type="evidence" value="ECO:0007669"/>
    <property type="project" value="UniProtKB-KW"/>
</dbReference>
<evidence type="ECO:0000256" key="7">
    <source>
        <dbReference type="ARBA" id="ARBA00022964"/>
    </source>
</evidence>
<dbReference type="PANTHER" id="PTHR11771">
    <property type="entry name" value="LIPOXYGENASE"/>
    <property type="match status" value="1"/>
</dbReference>
<evidence type="ECO:0000256" key="13">
    <source>
        <dbReference type="RuleBase" id="RU003974"/>
    </source>
</evidence>
<evidence type="ECO:0000256" key="3">
    <source>
        <dbReference type="ARBA" id="ARBA00022516"/>
    </source>
</evidence>
<evidence type="ECO:0000256" key="4">
    <source>
        <dbReference type="ARBA" id="ARBA00022723"/>
    </source>
</evidence>
<dbReference type="InterPro" id="IPR027433">
    <property type="entry name" value="Lipoxygenase_dom_3"/>
</dbReference>
<dbReference type="Gene3D" id="4.10.375.10">
    <property type="entry name" value="Lipoxygenase-1, Domain 2"/>
    <property type="match status" value="1"/>
</dbReference>
<dbReference type="PRINTS" id="PR00087">
    <property type="entry name" value="LIPOXYGENASE"/>
</dbReference>
<dbReference type="InterPro" id="IPR001246">
    <property type="entry name" value="LipOase_plant"/>
</dbReference>
<keyword evidence="5" id="KW-0925">Oxylipin biosynthesis</keyword>
<name>A0ABD1XHY3_9MARC</name>
<keyword evidence="4 13" id="KW-0479">Metal-binding</keyword>
<feature type="domain" description="Lipoxygenase" evidence="15">
    <location>
        <begin position="241"/>
        <end position="942"/>
    </location>
</feature>
<organism evidence="16 17">
    <name type="scientific">Riccia fluitans</name>
    <dbReference type="NCBI Taxonomy" id="41844"/>
    <lineage>
        <taxon>Eukaryota</taxon>
        <taxon>Viridiplantae</taxon>
        <taxon>Streptophyta</taxon>
        <taxon>Embryophyta</taxon>
        <taxon>Marchantiophyta</taxon>
        <taxon>Marchantiopsida</taxon>
        <taxon>Marchantiidae</taxon>
        <taxon>Marchantiales</taxon>
        <taxon>Ricciaceae</taxon>
        <taxon>Riccia</taxon>
    </lineage>
</organism>
<dbReference type="InterPro" id="IPR036392">
    <property type="entry name" value="PLAT/LH2_dom_sf"/>
</dbReference>
<dbReference type="InterPro" id="IPR013819">
    <property type="entry name" value="LipOase_C"/>
</dbReference>
<dbReference type="Pfam" id="PF01477">
    <property type="entry name" value="PLAT"/>
    <property type="match status" value="1"/>
</dbReference>
<evidence type="ECO:0000256" key="10">
    <source>
        <dbReference type="ARBA" id="ARBA00023098"/>
    </source>
</evidence>
<comment type="cofactor">
    <cofactor evidence="1 13">
        <name>Fe cation</name>
        <dbReference type="ChEBI" id="CHEBI:24875"/>
    </cofactor>
</comment>
<keyword evidence="10" id="KW-0443">Lipid metabolism</keyword>
<dbReference type="GO" id="GO:0046872">
    <property type="term" value="F:metal ion binding"/>
    <property type="evidence" value="ECO:0007669"/>
    <property type="project" value="UniProtKB-KW"/>
</dbReference>
<evidence type="ECO:0000256" key="11">
    <source>
        <dbReference type="ARBA" id="ARBA00023160"/>
    </source>
</evidence>
<dbReference type="PROSITE" id="PS51393">
    <property type="entry name" value="LIPOXYGENASE_3"/>
    <property type="match status" value="1"/>
</dbReference>
<dbReference type="PROSITE" id="PS00711">
    <property type="entry name" value="LIPOXYGENASE_1"/>
    <property type="match status" value="1"/>
</dbReference>
<evidence type="ECO:0000259" key="14">
    <source>
        <dbReference type="PROSITE" id="PS50095"/>
    </source>
</evidence>
<gene>
    <name evidence="16" type="ORF">R1flu_027146</name>
</gene>
<keyword evidence="9 13" id="KW-0408">Iron</keyword>
<evidence type="ECO:0000256" key="2">
    <source>
        <dbReference type="ARBA" id="ARBA00009419"/>
    </source>
</evidence>
<keyword evidence="6" id="KW-0276">Fatty acid metabolism</keyword>
<protein>
    <recommendedName>
        <fullName evidence="18">Lipoxygenase</fullName>
    </recommendedName>
</protein>
<dbReference type="InterPro" id="IPR000907">
    <property type="entry name" value="LipOase"/>
</dbReference>
<evidence type="ECO:0000256" key="6">
    <source>
        <dbReference type="ARBA" id="ARBA00022832"/>
    </source>
</evidence>
<accession>A0ABD1XHY3</accession>
<dbReference type="InterPro" id="IPR001024">
    <property type="entry name" value="PLAT/LH2_dom"/>
</dbReference>
<dbReference type="GO" id="GO:0051213">
    <property type="term" value="F:dioxygenase activity"/>
    <property type="evidence" value="ECO:0007669"/>
    <property type="project" value="UniProtKB-KW"/>
</dbReference>
<feature type="domain" description="PLAT" evidence="14">
    <location>
        <begin position="111"/>
        <end position="236"/>
    </location>
</feature>
<keyword evidence="8 13" id="KW-0560">Oxidoreductase</keyword>
<evidence type="ECO:0000256" key="5">
    <source>
        <dbReference type="ARBA" id="ARBA00022767"/>
    </source>
</evidence>
<evidence type="ECO:0000256" key="9">
    <source>
        <dbReference type="ARBA" id="ARBA00023004"/>
    </source>
</evidence>
<keyword evidence="11" id="KW-0275">Fatty acid biosynthesis</keyword>
<evidence type="ECO:0000313" key="17">
    <source>
        <dbReference type="Proteomes" id="UP001605036"/>
    </source>
</evidence>
<dbReference type="Gene3D" id="1.20.245.10">
    <property type="entry name" value="Lipoxygenase-1, Domain 5"/>
    <property type="match status" value="1"/>
</dbReference>
<dbReference type="Proteomes" id="UP001605036">
    <property type="component" value="Unassembled WGS sequence"/>
</dbReference>
<evidence type="ECO:0000259" key="15">
    <source>
        <dbReference type="PROSITE" id="PS51393"/>
    </source>
</evidence>
<evidence type="ECO:0008006" key="18">
    <source>
        <dbReference type="Google" id="ProtNLM"/>
    </source>
</evidence>
<dbReference type="Pfam" id="PF00305">
    <property type="entry name" value="Lipoxygenase"/>
    <property type="match status" value="1"/>
</dbReference>
<proteinExistence type="inferred from homology"/>
<keyword evidence="7 13" id="KW-0223">Dioxygenase</keyword>
<comment type="similarity">
    <text evidence="2 13">Belongs to the lipoxygenase family.</text>
</comment>
<dbReference type="Gene3D" id="2.60.60.20">
    <property type="entry name" value="PLAT/LH2 domain"/>
    <property type="match status" value="1"/>
</dbReference>
<dbReference type="PROSITE" id="PS50095">
    <property type="entry name" value="PLAT"/>
    <property type="match status" value="1"/>
</dbReference>
<keyword evidence="3" id="KW-0444">Lipid biosynthesis</keyword>
<dbReference type="SMART" id="SM00308">
    <property type="entry name" value="LH2"/>
    <property type="match status" value="1"/>
</dbReference>
<comment type="caution">
    <text evidence="12">Lacks conserved residue(s) required for the propagation of feature annotation.</text>
</comment>
<reference evidence="16 17" key="1">
    <citation type="submission" date="2024-09" db="EMBL/GenBank/DDBJ databases">
        <title>Chromosome-scale assembly of Riccia fluitans.</title>
        <authorList>
            <person name="Paukszto L."/>
            <person name="Sawicki J."/>
            <person name="Karawczyk K."/>
            <person name="Piernik-Szablinska J."/>
            <person name="Szczecinska M."/>
            <person name="Mazdziarz M."/>
        </authorList>
    </citation>
    <scope>NUCLEOTIDE SEQUENCE [LARGE SCALE GENOMIC DNA]</scope>
    <source>
        <strain evidence="16">Rf_01</strain>
        <tissue evidence="16">Aerial parts of the thallus</tissue>
    </source>
</reference>
<dbReference type="GO" id="GO:0031408">
    <property type="term" value="P:oxylipin biosynthetic process"/>
    <property type="evidence" value="ECO:0007669"/>
    <property type="project" value="UniProtKB-KW"/>
</dbReference>
<keyword evidence="17" id="KW-1185">Reference proteome</keyword>
<dbReference type="SUPFAM" id="SSF49723">
    <property type="entry name" value="Lipase/lipooxygenase domain (PLAT/LH2 domain)"/>
    <property type="match status" value="1"/>
</dbReference>
<dbReference type="InterPro" id="IPR020833">
    <property type="entry name" value="LipOase_Fe_BS"/>
</dbReference>
<dbReference type="AlphaFoldDB" id="A0ABD1XHY3"/>
<dbReference type="InterPro" id="IPR036226">
    <property type="entry name" value="LipOase_C_sf"/>
</dbReference>
<evidence type="ECO:0000313" key="16">
    <source>
        <dbReference type="EMBL" id="KAL2608573.1"/>
    </source>
</evidence>
<sequence length="942" mass="104877">MQAVIAQGTAVSAIQAVAGAAAESSQRASAKNVGVKFSSYNGTALVIPAAGFGGKAEKSSSSIRGSPARANLFGNLKNLKTDILNPLKPSSDSVEVKGRLVLSRRSILDLVNVNASIIDDNIDLIFNQSVVINLVSVEAKPDGQPKLSAKSTIVNWITATGIKEKLIAGDESYAVTFHVPKDFGEIGAIVVRNKHFNEFFLHEVALETSSGVTYQFPCKSWVYPDNILDADDDRVFFTNKTYLPGQTPSGLKRFRESELVALRGNGKGIRTPSQRIYDYAVYNDLGKPDLLAKRPTLGGNKDLPYPRRCRTGRVPALADPKAESNIPIGSIDYYNPCDECFERDKNSGFYAGALKSINHALAPVISGIFDDTCNTWDSIEEIMEIYSKGLDLGTKLADTDDEEKKKSLVFLNTIFKAEGDSKSVIKYPKPQLIKEDENAWMDDEEFGRQTLAGLNPCVIELVTEYPPKSSLDPSQYGAATALTEKHIEPYLEGLSVKEAIEAKRLFKVDYRDLFLPYIERINNTKYKAYASRAFFFRTKTGAMKPVAIELSLPPTEQTGASNRVFTPPLRKEDTNYFWELAKAHFATIDFGYHELISHWLRTHAVMEPFIISTHRNLSKLHPVHTLLLPLYKNTMRINAAARQHLISGMGIIELCFTPGKYSMEMCSKIYGALWRFDHEAFPANLIARGMAEPADASQPGGVKLVVDDYPFAKDGLELWDVIKSYMGKYLNIAYKGSDKAVQEDVELQRWWNEVVQIGHGDKKDEPWWPNADSIQNLTHICTTIAWISGPHHAAVNFGQYAYAGFMPNRPSHLKKLIPEEGSKEEDKMLEDPQKWLMETLTSQSATAIILTVLELLSSHAIDEEYQGKRLHDNWTSDPEIKAAFTEFSAKIDALQRKFEERNADKSLVNRTAGPAKLPYMLLYPHSAESGLTGRGVPYSISI</sequence>
<dbReference type="Gene3D" id="4.10.372.10">
    <property type="entry name" value="Lipoxygenase-1, Domain 3"/>
    <property type="match status" value="1"/>
</dbReference>
<dbReference type="EMBL" id="JBHFFA010000008">
    <property type="protein sequence ID" value="KAL2608573.1"/>
    <property type="molecule type" value="Genomic_DNA"/>
</dbReference>
<evidence type="ECO:0000256" key="8">
    <source>
        <dbReference type="ARBA" id="ARBA00023002"/>
    </source>
</evidence>
<comment type="caution">
    <text evidence="16">The sequence shown here is derived from an EMBL/GenBank/DDBJ whole genome shotgun (WGS) entry which is preliminary data.</text>
</comment>
<dbReference type="Gene3D" id="3.10.450.60">
    <property type="match status" value="1"/>
</dbReference>